<evidence type="ECO:0000256" key="1">
    <source>
        <dbReference type="ARBA" id="ARBA00000826"/>
    </source>
</evidence>
<dbReference type="EC" id="2.4.1.18" evidence="10"/>
<evidence type="ECO:0000256" key="2">
    <source>
        <dbReference type="ARBA" id="ARBA00002953"/>
    </source>
</evidence>
<dbReference type="InterPro" id="IPR014756">
    <property type="entry name" value="Ig_E-set"/>
</dbReference>
<evidence type="ECO:0000256" key="6">
    <source>
        <dbReference type="ARBA" id="ARBA00022676"/>
    </source>
</evidence>
<keyword evidence="6 10" id="KW-0328">Glycosyltransferase</keyword>
<keyword evidence="8 10" id="KW-0320">Glycogen biosynthesis</keyword>
<dbReference type="HAMAP" id="MF_00685">
    <property type="entry name" value="GlgB"/>
    <property type="match status" value="1"/>
</dbReference>
<dbReference type="PANTHER" id="PTHR43651">
    <property type="entry name" value="1,4-ALPHA-GLUCAN-BRANCHING ENZYME"/>
    <property type="match status" value="1"/>
</dbReference>
<dbReference type="Gene3D" id="2.60.40.10">
    <property type="entry name" value="Immunoglobulins"/>
    <property type="match status" value="1"/>
</dbReference>
<dbReference type="SUPFAM" id="SSF81296">
    <property type="entry name" value="E set domains"/>
    <property type="match status" value="1"/>
</dbReference>
<dbReference type="SUPFAM" id="SSF51011">
    <property type="entry name" value="Glycosyl hydrolase domain"/>
    <property type="match status" value="1"/>
</dbReference>
<dbReference type="Gene3D" id="3.20.20.80">
    <property type="entry name" value="Glycosidases"/>
    <property type="match status" value="1"/>
</dbReference>
<comment type="catalytic activity">
    <reaction evidence="1 10">
        <text>Transfers a segment of a (1-&gt;4)-alpha-D-glucan chain to a primary hydroxy group in a similar glucan chain.</text>
        <dbReference type="EC" id="2.4.1.18"/>
    </reaction>
</comment>
<dbReference type="RefSeq" id="WP_211873455.1">
    <property type="nucleotide sequence ID" value="NZ_JAAEDH010000005.1"/>
</dbReference>
<dbReference type="InterPro" id="IPR017853">
    <property type="entry name" value="GH"/>
</dbReference>
<dbReference type="Pfam" id="PF02922">
    <property type="entry name" value="CBM_48"/>
    <property type="match status" value="1"/>
</dbReference>
<dbReference type="AlphaFoldDB" id="A0AAF1JVI1"/>
<dbReference type="FunFam" id="2.60.40.1180:FF:000002">
    <property type="entry name" value="1,4-alpha-glucan branching enzyme GlgB"/>
    <property type="match status" value="1"/>
</dbReference>
<dbReference type="GO" id="GO:0004553">
    <property type="term" value="F:hydrolase activity, hydrolyzing O-glycosyl compounds"/>
    <property type="evidence" value="ECO:0007669"/>
    <property type="project" value="InterPro"/>
</dbReference>
<evidence type="ECO:0000256" key="8">
    <source>
        <dbReference type="ARBA" id="ARBA00023056"/>
    </source>
</evidence>
<protein>
    <recommendedName>
        <fullName evidence="10">1,4-alpha-glucan branching enzyme GlgB</fullName>
        <ecNumber evidence="10">2.4.1.18</ecNumber>
    </recommendedName>
    <alternativeName>
        <fullName evidence="10">1,4-alpha-D-glucan:1,4-alpha-D-glucan 6-glucosyl-transferase</fullName>
    </alternativeName>
    <alternativeName>
        <fullName evidence="10">Alpha-(1-&gt;4)-glucan branching enzyme</fullName>
    </alternativeName>
    <alternativeName>
        <fullName evidence="10">Glycogen branching enzyme</fullName>
        <shortName evidence="10">BE</shortName>
    </alternativeName>
</protein>
<dbReference type="FunFam" id="3.20.20.80:FF:000003">
    <property type="entry name" value="1,4-alpha-glucan branching enzyme GlgB"/>
    <property type="match status" value="1"/>
</dbReference>
<dbReference type="EMBL" id="JAAEDH010000005">
    <property type="protein sequence ID" value="MBR0654631.1"/>
    <property type="molecule type" value="Genomic_DNA"/>
</dbReference>
<reference evidence="13" key="2">
    <citation type="journal article" date="2021" name="Syst. Appl. Microbiol.">
        <title>Roseomonas hellenica sp. nov., isolated from roots of wild-growing Alkanna tinctoria.</title>
        <authorList>
            <person name="Rat A."/>
            <person name="Naranjo H.D."/>
            <person name="Lebbe L."/>
            <person name="Cnockaert M."/>
            <person name="Krigas N."/>
            <person name="Grigoriadou K."/>
            <person name="Maloupa E."/>
            <person name="Willems A."/>
        </authorList>
    </citation>
    <scope>NUCLEOTIDE SEQUENCE</scope>
    <source>
        <strain evidence="13">LMG 28251</strain>
    </source>
</reference>
<evidence type="ECO:0000256" key="5">
    <source>
        <dbReference type="ARBA" id="ARBA00022600"/>
    </source>
</evidence>
<evidence type="ECO:0000256" key="3">
    <source>
        <dbReference type="ARBA" id="ARBA00004964"/>
    </source>
</evidence>
<proteinExistence type="inferred from homology"/>
<dbReference type="Pfam" id="PF02806">
    <property type="entry name" value="Alpha-amylase_C"/>
    <property type="match status" value="1"/>
</dbReference>
<dbReference type="CDD" id="cd02855">
    <property type="entry name" value="E_set_GBE_prok_N"/>
    <property type="match status" value="1"/>
</dbReference>
<comment type="caution">
    <text evidence="13">The sequence shown here is derived from an EMBL/GenBank/DDBJ whole genome shotgun (WGS) entry which is preliminary data.</text>
</comment>
<dbReference type="InterPro" id="IPR044143">
    <property type="entry name" value="GlgB_N_E_set_prok"/>
</dbReference>
<dbReference type="PANTHER" id="PTHR43651:SF3">
    <property type="entry name" value="1,4-ALPHA-GLUCAN-BRANCHING ENZYME"/>
    <property type="match status" value="1"/>
</dbReference>
<dbReference type="NCBIfam" id="NF003811">
    <property type="entry name" value="PRK05402.1"/>
    <property type="match status" value="1"/>
</dbReference>
<evidence type="ECO:0000313" key="14">
    <source>
        <dbReference type="Proteomes" id="UP001196068"/>
    </source>
</evidence>
<keyword evidence="9 10" id="KW-0119">Carbohydrate metabolism</keyword>
<comment type="function">
    <text evidence="2 10">Catalyzes the formation of the alpha-1,6-glucosidic linkages in glycogen by scission of a 1,4-alpha-linked oligosaccharide from growing alpha-1,4-glucan chains and the subsequent attachment of the oligosaccharide to the alpha-1,6 position.</text>
</comment>
<reference evidence="13" key="1">
    <citation type="submission" date="2020-01" db="EMBL/GenBank/DDBJ databases">
        <authorList>
            <person name="Rat A."/>
        </authorList>
    </citation>
    <scope>NUCLEOTIDE SEQUENCE</scope>
    <source>
        <strain evidence="13">LMG 28251</strain>
    </source>
</reference>
<dbReference type="InterPro" id="IPR004193">
    <property type="entry name" value="Glyco_hydro_13_N"/>
</dbReference>
<sequence>MSDDAAAIEALVHGRHGDPFAVLGWHGGTFRCLLPGAHAVSIRTGDGEPIALTLAHAAGLFTGEGRRGPSTLLDITWPDTSQQVEDAYSFGLLLSDEELRLFAEGRLVEAGRTLGAKAMRVDGVLGTRFALWAPNARRASVIGPFNGWDGRRNPMRRRGDSGVWEIFIPRLSAGMTYKYELLGADGALLPPKADPYAAATELPPGTASVIADAAPFSWTDAEWIAQRGARQSATAPISVYEVHAASWWRDDAGRSPDWDALGDRLIPYATGLGFTHLELMPIMEHPFGGSWGYQPLGQFAPSARFGTPYGFARFVDRAHAAGLGIILDWVPAHFPTDAHGLYRFDGTALYEHADPREGFHRDWNTAIFNLGRREVSGFLLASALHWIEHFHVDGLRVDAVASMLYRDYSREAGEWVPNIHGGRENLEAVDFLRTLNTTVAERCPGAIVVAEESTSWPGVTAPVAEGGLGFAFKWNMGWMHDTLRYMEEPSIYRRWHHHEMTFGLVYAWSEKFMLPLSHDEVVYGKHSLLEKMPGDRWQQLANLRAYFAFMWAHPGKKLLFMGGEIAQPREWNHDAAIAWNLLDDPAHRGVQAVVRDLNRAYRDHPALHRHDASAEGFRWVIGDASAECVFAFLRLGDDGEPPALVVSNFTPLPREGWRIGVPVAGQWREVINTDAAAYGGGNLGNTGSVRTDAIASHGEAQSLSLLLPPLATLILLPEPSP</sequence>
<feature type="domain" description="Glycosyl hydrolase family 13 catalytic" evidence="12">
    <location>
        <begin position="241"/>
        <end position="618"/>
    </location>
</feature>
<comment type="similarity">
    <text evidence="4 10">Belongs to the glycosyl hydrolase 13 family. GlgB subfamily.</text>
</comment>
<dbReference type="CDD" id="cd11322">
    <property type="entry name" value="AmyAc_Glg_BE"/>
    <property type="match status" value="1"/>
</dbReference>
<dbReference type="NCBIfam" id="TIGR01515">
    <property type="entry name" value="branching_enzym"/>
    <property type="match status" value="1"/>
</dbReference>
<keyword evidence="14" id="KW-1185">Reference proteome</keyword>
<dbReference type="PIRSF" id="PIRSF000463">
    <property type="entry name" value="GlgB"/>
    <property type="match status" value="1"/>
</dbReference>
<dbReference type="SMART" id="SM00642">
    <property type="entry name" value="Aamy"/>
    <property type="match status" value="1"/>
</dbReference>
<dbReference type="InterPro" id="IPR006048">
    <property type="entry name" value="A-amylase/branching_C"/>
</dbReference>
<evidence type="ECO:0000259" key="12">
    <source>
        <dbReference type="SMART" id="SM00642"/>
    </source>
</evidence>
<feature type="active site" description="Proton donor" evidence="10 11">
    <location>
        <position position="451"/>
    </location>
</feature>
<dbReference type="NCBIfam" id="NF008967">
    <property type="entry name" value="PRK12313.1"/>
    <property type="match status" value="1"/>
</dbReference>
<evidence type="ECO:0000313" key="13">
    <source>
        <dbReference type="EMBL" id="MBR0654631.1"/>
    </source>
</evidence>
<feature type="active site" description="Nucleophile" evidence="10 11">
    <location>
        <position position="398"/>
    </location>
</feature>
<dbReference type="Pfam" id="PF22019">
    <property type="entry name" value="GlgB_N"/>
    <property type="match status" value="1"/>
</dbReference>
<dbReference type="GO" id="GO:0005829">
    <property type="term" value="C:cytosol"/>
    <property type="evidence" value="ECO:0007669"/>
    <property type="project" value="TreeGrafter"/>
</dbReference>
<gene>
    <name evidence="10 13" type="primary">glgB</name>
    <name evidence="13" type="ORF">GXW79_06025</name>
</gene>
<keyword evidence="5 10" id="KW-0321">Glycogen metabolism</keyword>
<accession>A0AAF1JVI1</accession>
<evidence type="ECO:0000256" key="11">
    <source>
        <dbReference type="PIRSR" id="PIRSR000463-1"/>
    </source>
</evidence>
<dbReference type="SUPFAM" id="SSF51445">
    <property type="entry name" value="(Trans)glycosidases"/>
    <property type="match status" value="1"/>
</dbReference>
<dbReference type="GO" id="GO:0003844">
    <property type="term" value="F:1,4-alpha-glucan branching enzyme activity"/>
    <property type="evidence" value="ECO:0007669"/>
    <property type="project" value="UniProtKB-UniRule"/>
</dbReference>
<dbReference type="InterPro" id="IPR006047">
    <property type="entry name" value="GH13_cat_dom"/>
</dbReference>
<organism evidence="13 14">
    <name type="scientific">Plastoroseomonas arctica</name>
    <dbReference type="NCBI Taxonomy" id="1509237"/>
    <lineage>
        <taxon>Bacteria</taxon>
        <taxon>Pseudomonadati</taxon>
        <taxon>Pseudomonadota</taxon>
        <taxon>Alphaproteobacteria</taxon>
        <taxon>Acetobacterales</taxon>
        <taxon>Acetobacteraceae</taxon>
        <taxon>Plastoroseomonas</taxon>
    </lineage>
</organism>
<comment type="subunit">
    <text evidence="10">Monomer.</text>
</comment>
<keyword evidence="7 10" id="KW-0808">Transferase</keyword>
<evidence type="ECO:0000256" key="9">
    <source>
        <dbReference type="ARBA" id="ARBA00023277"/>
    </source>
</evidence>
<dbReference type="Gene3D" id="2.60.40.1180">
    <property type="entry name" value="Golgi alpha-mannosidase II"/>
    <property type="match status" value="1"/>
</dbReference>
<comment type="pathway">
    <text evidence="3 10">Glycan biosynthesis; glycogen biosynthesis.</text>
</comment>
<evidence type="ECO:0000256" key="4">
    <source>
        <dbReference type="ARBA" id="ARBA00009000"/>
    </source>
</evidence>
<evidence type="ECO:0000256" key="7">
    <source>
        <dbReference type="ARBA" id="ARBA00022679"/>
    </source>
</evidence>
<dbReference type="Proteomes" id="UP001196068">
    <property type="component" value="Unassembled WGS sequence"/>
</dbReference>
<dbReference type="GO" id="GO:0005978">
    <property type="term" value="P:glycogen biosynthetic process"/>
    <property type="evidence" value="ECO:0007669"/>
    <property type="project" value="UniProtKB-UniRule"/>
</dbReference>
<name>A0AAF1JVI1_9PROT</name>
<evidence type="ECO:0000256" key="10">
    <source>
        <dbReference type="HAMAP-Rule" id="MF_00685"/>
    </source>
</evidence>
<dbReference type="InterPro" id="IPR013780">
    <property type="entry name" value="Glyco_hydro_b"/>
</dbReference>
<dbReference type="GO" id="GO:0043169">
    <property type="term" value="F:cation binding"/>
    <property type="evidence" value="ECO:0007669"/>
    <property type="project" value="InterPro"/>
</dbReference>
<dbReference type="InterPro" id="IPR006407">
    <property type="entry name" value="GlgB"/>
</dbReference>
<dbReference type="InterPro" id="IPR013783">
    <property type="entry name" value="Ig-like_fold"/>
</dbReference>
<dbReference type="InterPro" id="IPR054169">
    <property type="entry name" value="GlgB_N"/>
</dbReference>
<dbReference type="InterPro" id="IPR037439">
    <property type="entry name" value="Branching_enzy"/>
</dbReference>